<evidence type="ECO:0000256" key="6">
    <source>
        <dbReference type="ARBA" id="ARBA00022692"/>
    </source>
</evidence>
<proteinExistence type="inferred from homology"/>
<dbReference type="Proteomes" id="UP000002534">
    <property type="component" value="Chromosome"/>
</dbReference>
<keyword evidence="14" id="KW-1185">Reference proteome</keyword>
<dbReference type="PANTHER" id="PTHR33446">
    <property type="entry name" value="PROTEIN TONB-RELATED"/>
    <property type="match status" value="1"/>
</dbReference>
<reference evidence="13 14" key="2">
    <citation type="journal article" date="2012" name="BMC Genomics">
        <title>The genome of Pelobacter carbinolicus reveals surprising metabolic capabilities and physiological features.</title>
        <authorList>
            <person name="Aklujkar M."/>
            <person name="Haveman S.A."/>
            <person name="Didonato R.Jr."/>
            <person name="Chertkov O."/>
            <person name="Han C.S."/>
            <person name="Land M.L."/>
            <person name="Brown P."/>
            <person name="Lovley D.R."/>
        </authorList>
    </citation>
    <scope>NUCLEOTIDE SEQUENCE [LARGE SCALE GENOMIC DNA]</scope>
    <source>
        <strain evidence="14">DSM 2380 / NBRC 103641 / GraBd1</strain>
    </source>
</reference>
<evidence type="ECO:0000256" key="5">
    <source>
        <dbReference type="ARBA" id="ARBA00022519"/>
    </source>
</evidence>
<feature type="compositionally biased region" description="Gly residues" evidence="10">
    <location>
        <begin position="179"/>
        <end position="195"/>
    </location>
</feature>
<dbReference type="EMBL" id="CP000142">
    <property type="protein sequence ID" value="ABA87713.1"/>
    <property type="molecule type" value="Genomic_DNA"/>
</dbReference>
<dbReference type="GO" id="GO:0031992">
    <property type="term" value="F:energy transducer activity"/>
    <property type="evidence" value="ECO:0007669"/>
    <property type="project" value="TreeGrafter"/>
</dbReference>
<keyword evidence="9 11" id="KW-0472">Membrane</keyword>
<feature type="domain" description="TonB C-terminal" evidence="12">
    <location>
        <begin position="197"/>
        <end position="289"/>
    </location>
</feature>
<dbReference type="GO" id="GO:0098797">
    <property type="term" value="C:plasma membrane protein complex"/>
    <property type="evidence" value="ECO:0007669"/>
    <property type="project" value="TreeGrafter"/>
</dbReference>
<dbReference type="eggNOG" id="COG0810">
    <property type="taxonomic scope" value="Bacteria"/>
</dbReference>
<keyword evidence="8 11" id="KW-1133">Transmembrane helix</keyword>
<dbReference type="KEGG" id="pca:Pcar_0453"/>
<evidence type="ECO:0000256" key="2">
    <source>
        <dbReference type="ARBA" id="ARBA00006555"/>
    </source>
</evidence>
<evidence type="ECO:0000256" key="1">
    <source>
        <dbReference type="ARBA" id="ARBA00004383"/>
    </source>
</evidence>
<feature type="transmembrane region" description="Helical" evidence="11">
    <location>
        <begin position="7"/>
        <end position="27"/>
    </location>
</feature>
<reference evidence="14" key="1">
    <citation type="submission" date="2005-10" db="EMBL/GenBank/DDBJ databases">
        <title>Complete sequence of Pelobacter carbinolicus DSM 2380.</title>
        <authorList>
            <person name="Copeland A."/>
            <person name="Lucas S."/>
            <person name="Lapidus A."/>
            <person name="Barry K."/>
            <person name="Detter J.C."/>
            <person name="Glavina T."/>
            <person name="Hammon N."/>
            <person name="Israni S."/>
            <person name="Pitluck S."/>
            <person name="Chertkov O."/>
            <person name="Schmutz J."/>
            <person name="Larimer F."/>
            <person name="Land M."/>
            <person name="Kyrpides N."/>
            <person name="Ivanova N."/>
            <person name="Richardson P."/>
        </authorList>
    </citation>
    <scope>NUCLEOTIDE SEQUENCE [LARGE SCALE GENOMIC DNA]</scope>
    <source>
        <strain evidence="14">DSM 2380 / NBRC 103641 / GraBd1</strain>
    </source>
</reference>
<evidence type="ECO:0000256" key="10">
    <source>
        <dbReference type="SAM" id="MobiDB-lite"/>
    </source>
</evidence>
<dbReference type="PROSITE" id="PS52015">
    <property type="entry name" value="TONB_CTD"/>
    <property type="match status" value="1"/>
</dbReference>
<dbReference type="Gene3D" id="3.30.1150.10">
    <property type="match status" value="1"/>
</dbReference>
<dbReference type="InterPro" id="IPR037682">
    <property type="entry name" value="TonB_C"/>
</dbReference>
<comment type="subcellular location">
    <subcellularLocation>
        <location evidence="1">Cell inner membrane</location>
        <topology evidence="1">Single-pass membrane protein</topology>
        <orientation evidence="1">Periplasmic side</orientation>
    </subcellularLocation>
</comment>
<dbReference type="HOGENOM" id="CLU_962608_0_0_7"/>
<evidence type="ECO:0000256" key="11">
    <source>
        <dbReference type="SAM" id="Phobius"/>
    </source>
</evidence>
<dbReference type="STRING" id="338963.Pcar_0453"/>
<gene>
    <name evidence="13" type="ordered locus">Pcar_0453</name>
</gene>
<dbReference type="AlphaFoldDB" id="Q3A7D1"/>
<dbReference type="NCBIfam" id="TIGR01352">
    <property type="entry name" value="tonB_Cterm"/>
    <property type="match status" value="1"/>
</dbReference>
<accession>Q3A7D1</accession>
<keyword evidence="3" id="KW-0813">Transport</keyword>
<evidence type="ECO:0000256" key="8">
    <source>
        <dbReference type="ARBA" id="ARBA00022989"/>
    </source>
</evidence>
<feature type="compositionally biased region" description="Polar residues" evidence="10">
    <location>
        <begin position="145"/>
        <end position="175"/>
    </location>
</feature>
<keyword evidence="7" id="KW-0653">Protein transport</keyword>
<evidence type="ECO:0000256" key="9">
    <source>
        <dbReference type="ARBA" id="ARBA00023136"/>
    </source>
</evidence>
<evidence type="ECO:0000313" key="14">
    <source>
        <dbReference type="Proteomes" id="UP000002534"/>
    </source>
</evidence>
<dbReference type="InterPro" id="IPR006260">
    <property type="entry name" value="TonB/TolA_C"/>
</dbReference>
<keyword evidence="6 11" id="KW-0812">Transmembrane</keyword>
<evidence type="ECO:0000256" key="3">
    <source>
        <dbReference type="ARBA" id="ARBA00022448"/>
    </source>
</evidence>
<keyword evidence="5" id="KW-0997">Cell inner membrane</keyword>
<dbReference type="Pfam" id="PF03544">
    <property type="entry name" value="TonB_C"/>
    <property type="match status" value="1"/>
</dbReference>
<evidence type="ECO:0000313" key="13">
    <source>
        <dbReference type="EMBL" id="ABA87713.1"/>
    </source>
</evidence>
<comment type="similarity">
    <text evidence="2">Belongs to the TonB family.</text>
</comment>
<evidence type="ECO:0000256" key="7">
    <source>
        <dbReference type="ARBA" id="ARBA00022927"/>
    </source>
</evidence>
<dbReference type="PANTHER" id="PTHR33446:SF2">
    <property type="entry name" value="PROTEIN TONB"/>
    <property type="match status" value="1"/>
</dbReference>
<organism evidence="13 14">
    <name type="scientific">Syntrophotalea carbinolica (strain DSM 2380 / NBRC 103641 / GraBd1)</name>
    <name type="common">Pelobacter carbinolicus</name>
    <dbReference type="NCBI Taxonomy" id="338963"/>
    <lineage>
        <taxon>Bacteria</taxon>
        <taxon>Pseudomonadati</taxon>
        <taxon>Thermodesulfobacteriota</taxon>
        <taxon>Desulfuromonadia</taxon>
        <taxon>Desulfuromonadales</taxon>
        <taxon>Syntrophotaleaceae</taxon>
        <taxon>Syntrophotalea</taxon>
    </lineage>
</organism>
<sequence>MLSQETFLPWIILSLGIHITALTLWPLPPSWEATRPGPIAVDLRYSTQPGGNNQPNKTPGPGTHGPKAIMPPKVLHPHPKPAPPHKSSRPITPPAPIKKAAPHRTPRKSQSQKSAPAAISAPEQQPEKSLEPPSDQPESDLADTSMENLNGAASATDDTNASHASLSPASGTGTDNTGYGSGENSGTNGGGGGDGIIRATPLGYGENPPMPYPRSARRRGWEGEVLLKVDVSAHGRVLAVHIEQSSGYGILDDTALGAVSEWRFRPARVNGSTRPDTVIVPIHFRLDAP</sequence>
<protein>
    <submittedName>
        <fullName evidence="13">Periplasmic energy transduction protein, TonB-related protein</fullName>
    </submittedName>
</protein>
<feature type="region of interest" description="Disordered" evidence="10">
    <location>
        <begin position="41"/>
        <end position="198"/>
    </location>
</feature>
<dbReference type="GO" id="GO:0015031">
    <property type="term" value="P:protein transport"/>
    <property type="evidence" value="ECO:0007669"/>
    <property type="project" value="UniProtKB-KW"/>
</dbReference>
<name>Q3A7D1_SYNC1</name>
<feature type="compositionally biased region" description="Polar residues" evidence="10">
    <location>
        <begin position="45"/>
        <end position="57"/>
    </location>
</feature>
<keyword evidence="4" id="KW-1003">Cell membrane</keyword>
<evidence type="ECO:0000259" key="12">
    <source>
        <dbReference type="PROSITE" id="PS52015"/>
    </source>
</evidence>
<dbReference type="SUPFAM" id="SSF74653">
    <property type="entry name" value="TolA/TonB C-terminal domain"/>
    <property type="match status" value="1"/>
</dbReference>
<dbReference type="GO" id="GO:0055085">
    <property type="term" value="P:transmembrane transport"/>
    <property type="evidence" value="ECO:0007669"/>
    <property type="project" value="InterPro"/>
</dbReference>
<dbReference type="InterPro" id="IPR051045">
    <property type="entry name" value="TonB-dependent_transducer"/>
</dbReference>
<evidence type="ECO:0000256" key="4">
    <source>
        <dbReference type="ARBA" id="ARBA00022475"/>
    </source>
</evidence>